<organism evidence="10 11">
    <name type="scientific">Eutypa lata (strain UCR-EL1)</name>
    <name type="common">Grapevine dieback disease fungus</name>
    <name type="synonym">Eutypa armeniacae</name>
    <dbReference type="NCBI Taxonomy" id="1287681"/>
    <lineage>
        <taxon>Eukaryota</taxon>
        <taxon>Fungi</taxon>
        <taxon>Dikarya</taxon>
        <taxon>Ascomycota</taxon>
        <taxon>Pezizomycotina</taxon>
        <taxon>Sordariomycetes</taxon>
        <taxon>Xylariomycetidae</taxon>
        <taxon>Xylariales</taxon>
        <taxon>Diatrypaceae</taxon>
        <taxon>Eutypa</taxon>
    </lineage>
</organism>
<dbReference type="GO" id="GO:0016787">
    <property type="term" value="F:hydrolase activity"/>
    <property type="evidence" value="ECO:0007669"/>
    <property type="project" value="UniProtKB-KW"/>
</dbReference>
<evidence type="ECO:0000256" key="2">
    <source>
        <dbReference type="ARBA" id="ARBA00006181"/>
    </source>
</evidence>
<dbReference type="OMA" id="IPKSECV"/>
<dbReference type="GO" id="GO:0005634">
    <property type="term" value="C:nucleus"/>
    <property type="evidence" value="ECO:0007669"/>
    <property type="project" value="UniProtKB-SubCell"/>
</dbReference>
<gene>
    <name evidence="10" type="ORF">UCREL1_4144</name>
</gene>
<dbReference type="InterPro" id="IPR023534">
    <property type="entry name" value="Rof/RNase_P-like"/>
</dbReference>
<dbReference type="PANTHER" id="PTHR13348:SF0">
    <property type="entry name" value="RIBONUCLEASE P PROTEIN SUBUNIT P29"/>
    <property type="match status" value="1"/>
</dbReference>
<feature type="region of interest" description="Disordered" evidence="9">
    <location>
        <begin position="222"/>
        <end position="242"/>
    </location>
</feature>
<dbReference type="STRING" id="1287681.M7SWZ5"/>
<proteinExistence type="inferred from homology"/>
<evidence type="ECO:0000256" key="8">
    <source>
        <dbReference type="PIRNR" id="PIRNR027081"/>
    </source>
</evidence>
<dbReference type="eggNOG" id="KOG4046">
    <property type="taxonomic scope" value="Eukaryota"/>
</dbReference>
<feature type="compositionally biased region" description="Low complexity" evidence="9">
    <location>
        <begin position="23"/>
        <end position="34"/>
    </location>
</feature>
<keyword evidence="8" id="KW-0539">Nucleus</keyword>
<evidence type="ECO:0000256" key="5">
    <source>
        <dbReference type="ARBA" id="ARBA00022722"/>
    </source>
</evidence>
<keyword evidence="5" id="KW-0540">Nuclease</keyword>
<reference evidence="11" key="1">
    <citation type="journal article" date="2013" name="Genome Announc.">
        <title>Draft genome sequence of the grapevine dieback fungus Eutypa lata UCR-EL1.</title>
        <authorList>
            <person name="Blanco-Ulate B."/>
            <person name="Rolshausen P.E."/>
            <person name="Cantu D."/>
        </authorList>
    </citation>
    <scope>NUCLEOTIDE SEQUENCE [LARGE SCALE GENOMIC DNA]</scope>
    <source>
        <strain evidence="11">UCR-EL1</strain>
    </source>
</reference>
<dbReference type="GO" id="GO:0030677">
    <property type="term" value="C:ribonuclease P complex"/>
    <property type="evidence" value="ECO:0007669"/>
    <property type="project" value="InterPro"/>
</dbReference>
<dbReference type="Gene3D" id="2.30.30.210">
    <property type="entry name" value="Ribonuclease P/MRP, subunit p29"/>
    <property type="match status" value="1"/>
</dbReference>
<dbReference type="SUPFAM" id="SSF101744">
    <property type="entry name" value="Rof/RNase P subunit-like"/>
    <property type="match status" value="1"/>
</dbReference>
<dbReference type="OrthoDB" id="124041at2759"/>
<dbReference type="InterPro" id="IPR016848">
    <property type="entry name" value="RNase_P/MRP_Rpp29-subunit"/>
</dbReference>
<dbReference type="HOGENOM" id="CLU_078577_0_0_1"/>
<evidence type="ECO:0000256" key="9">
    <source>
        <dbReference type="SAM" id="MobiDB-lite"/>
    </source>
</evidence>
<evidence type="ECO:0000256" key="6">
    <source>
        <dbReference type="ARBA" id="ARBA00022759"/>
    </source>
</evidence>
<dbReference type="PANTHER" id="PTHR13348">
    <property type="entry name" value="RIBONUCLEASE P SUBUNIT P29"/>
    <property type="match status" value="1"/>
</dbReference>
<evidence type="ECO:0000313" key="11">
    <source>
        <dbReference type="Proteomes" id="UP000012174"/>
    </source>
</evidence>
<dbReference type="InterPro" id="IPR036980">
    <property type="entry name" value="RNase_P/MRP_Rpp29_sf"/>
</dbReference>
<dbReference type="GO" id="GO:0006364">
    <property type="term" value="P:rRNA processing"/>
    <property type="evidence" value="ECO:0007669"/>
    <property type="project" value="TreeGrafter"/>
</dbReference>
<feature type="compositionally biased region" description="Basic and acidic residues" evidence="9">
    <location>
        <begin position="222"/>
        <end position="235"/>
    </location>
</feature>
<protein>
    <recommendedName>
        <fullName evidence="8">Ribonuclease P protein subunit</fullName>
    </recommendedName>
</protein>
<keyword evidence="7" id="KW-0378">Hydrolase</keyword>
<comment type="similarity">
    <text evidence="2">Belongs to the eukaryotic/archaeal RNase P protein component 1 family.</text>
</comment>
<dbReference type="PIRSF" id="PIRSF027081">
    <property type="entry name" value="RNase_P/MRP_p29_subunit"/>
    <property type="match status" value="1"/>
</dbReference>
<dbReference type="HAMAP" id="MF_00754">
    <property type="entry name" value="RNase_P_1"/>
    <property type="match status" value="1"/>
</dbReference>
<name>M7SWZ5_EUTLA</name>
<evidence type="ECO:0000256" key="3">
    <source>
        <dbReference type="ARBA" id="ARBA00022490"/>
    </source>
</evidence>
<dbReference type="AlphaFoldDB" id="M7SWZ5"/>
<sequence length="277" mass="30906">MSQTPRNAPPHRGLQPSSIMASNKKNNTNKPTVTQDLLSRAHSPDTAARIYADKIQHRPLFVKPSSPPPPDARDVRRRARREKQQQRKKTLKPKPLSARQRRALGLHDIPKKKKGEEGGCSYAVFEPLHRLWLGYVREILAGGEELYAGGQGAAAKLCAADFHGALVQVVRSRCPSRVGLRGIVVKDSRFVFEIVTEGDQVKVVPKEGTVFRVDVPVADAEKKGGKGQEKEKEVEGGGDGDCQKRKTFTFEIHGDQFQYRSADRTNKKFKAHFLKNL</sequence>
<evidence type="ECO:0000256" key="1">
    <source>
        <dbReference type="ARBA" id="ARBA00004123"/>
    </source>
</evidence>
<keyword evidence="6" id="KW-0255">Endonuclease</keyword>
<keyword evidence="11" id="KW-1185">Reference proteome</keyword>
<dbReference type="KEGG" id="ela:UCREL1_4144"/>
<dbReference type="GO" id="GO:0000172">
    <property type="term" value="C:ribonuclease MRP complex"/>
    <property type="evidence" value="ECO:0007669"/>
    <property type="project" value="InterPro"/>
</dbReference>
<evidence type="ECO:0000313" key="10">
    <source>
        <dbReference type="EMBL" id="EMR68832.1"/>
    </source>
</evidence>
<accession>M7SWZ5</accession>
<dbReference type="SMART" id="SM00538">
    <property type="entry name" value="POP4"/>
    <property type="match status" value="1"/>
</dbReference>
<dbReference type="GO" id="GO:0033204">
    <property type="term" value="F:ribonuclease P RNA binding"/>
    <property type="evidence" value="ECO:0007669"/>
    <property type="project" value="InterPro"/>
</dbReference>
<dbReference type="GO" id="GO:0001682">
    <property type="term" value="P:tRNA 5'-leader removal"/>
    <property type="evidence" value="ECO:0007669"/>
    <property type="project" value="InterPro"/>
</dbReference>
<dbReference type="InterPro" id="IPR002730">
    <property type="entry name" value="Rpp29/RNP1"/>
</dbReference>
<evidence type="ECO:0000256" key="4">
    <source>
        <dbReference type="ARBA" id="ARBA00022694"/>
    </source>
</evidence>
<dbReference type="Pfam" id="PF01868">
    <property type="entry name" value="RNase_P-MRP_p29"/>
    <property type="match status" value="1"/>
</dbReference>
<dbReference type="Proteomes" id="UP000012174">
    <property type="component" value="Unassembled WGS sequence"/>
</dbReference>
<feature type="compositionally biased region" description="Basic residues" evidence="9">
    <location>
        <begin position="75"/>
        <end position="92"/>
    </location>
</feature>
<dbReference type="InterPro" id="IPR023538">
    <property type="entry name" value="RNP1"/>
</dbReference>
<comment type="subcellular location">
    <subcellularLocation>
        <location evidence="1">Nucleus</location>
    </subcellularLocation>
</comment>
<keyword evidence="3" id="KW-0963">Cytoplasm</keyword>
<evidence type="ECO:0000256" key="7">
    <source>
        <dbReference type="ARBA" id="ARBA00022801"/>
    </source>
</evidence>
<dbReference type="EMBL" id="KB706171">
    <property type="protein sequence ID" value="EMR68832.1"/>
    <property type="molecule type" value="Genomic_DNA"/>
</dbReference>
<keyword evidence="4 8" id="KW-0819">tRNA processing</keyword>
<dbReference type="GO" id="GO:0004519">
    <property type="term" value="F:endonuclease activity"/>
    <property type="evidence" value="ECO:0007669"/>
    <property type="project" value="UniProtKB-KW"/>
</dbReference>
<feature type="region of interest" description="Disordered" evidence="9">
    <location>
        <begin position="1"/>
        <end position="112"/>
    </location>
</feature>